<keyword evidence="4" id="KW-1185">Reference proteome</keyword>
<evidence type="ECO:0000313" key="4">
    <source>
        <dbReference type="Proteomes" id="UP000245790"/>
    </source>
</evidence>
<dbReference type="Pfam" id="PF19124">
    <property type="entry name" value="DUF5808"/>
    <property type="match status" value="1"/>
</dbReference>
<dbReference type="Proteomes" id="UP000245790">
    <property type="component" value="Unassembled WGS sequence"/>
</dbReference>
<accession>A0A316FSY6</accession>
<sequence>MTHDDAEKLRKNNRHWYFGVIYKCPQDPRLLVKNKFSIGWTWNFGHPYVLLAIIATAIFVLGVPFALAALKLATLTGLIVCFLLCLLLVVLLARYVANGPR</sequence>
<proteinExistence type="predicted"/>
<organism evidence="3 4">
    <name type="scientific">Pleionea mediterranea</name>
    <dbReference type="NCBI Taxonomy" id="523701"/>
    <lineage>
        <taxon>Bacteria</taxon>
        <taxon>Pseudomonadati</taxon>
        <taxon>Pseudomonadota</taxon>
        <taxon>Gammaproteobacteria</taxon>
        <taxon>Oceanospirillales</taxon>
        <taxon>Pleioneaceae</taxon>
        <taxon>Pleionea</taxon>
    </lineage>
</organism>
<dbReference type="RefSeq" id="WP_109763097.1">
    <property type="nucleotide sequence ID" value="NZ_QGGU01000005.1"/>
</dbReference>
<evidence type="ECO:0000256" key="1">
    <source>
        <dbReference type="SAM" id="Phobius"/>
    </source>
</evidence>
<keyword evidence="1" id="KW-0812">Transmembrane</keyword>
<gene>
    <name evidence="3" type="ORF">C8D97_10514</name>
</gene>
<feature type="domain" description="DUF5808" evidence="2">
    <location>
        <begin position="25"/>
        <end position="48"/>
    </location>
</feature>
<evidence type="ECO:0000259" key="2">
    <source>
        <dbReference type="Pfam" id="PF19124"/>
    </source>
</evidence>
<dbReference type="EMBL" id="QGGU01000005">
    <property type="protein sequence ID" value="PWK51699.1"/>
    <property type="molecule type" value="Genomic_DNA"/>
</dbReference>
<name>A0A316FSY6_9GAMM</name>
<reference evidence="3 4" key="1">
    <citation type="submission" date="2018-05" db="EMBL/GenBank/DDBJ databases">
        <title>Genomic Encyclopedia of Type Strains, Phase IV (KMG-IV): sequencing the most valuable type-strain genomes for metagenomic binning, comparative biology and taxonomic classification.</title>
        <authorList>
            <person name="Goeker M."/>
        </authorList>
    </citation>
    <scope>NUCLEOTIDE SEQUENCE [LARGE SCALE GENOMIC DNA]</scope>
    <source>
        <strain evidence="3 4">DSM 25350</strain>
    </source>
</reference>
<feature type="transmembrane region" description="Helical" evidence="1">
    <location>
        <begin position="77"/>
        <end position="97"/>
    </location>
</feature>
<feature type="transmembrane region" description="Helical" evidence="1">
    <location>
        <begin position="48"/>
        <end position="70"/>
    </location>
</feature>
<dbReference type="OrthoDB" id="9808690at2"/>
<protein>
    <recommendedName>
        <fullName evidence="2">DUF5808 domain-containing protein</fullName>
    </recommendedName>
</protein>
<comment type="caution">
    <text evidence="3">The sequence shown here is derived from an EMBL/GenBank/DDBJ whole genome shotgun (WGS) entry which is preliminary data.</text>
</comment>
<dbReference type="AlphaFoldDB" id="A0A316FSY6"/>
<dbReference type="InterPro" id="IPR043831">
    <property type="entry name" value="DUF5808"/>
</dbReference>
<evidence type="ECO:0000313" key="3">
    <source>
        <dbReference type="EMBL" id="PWK51699.1"/>
    </source>
</evidence>
<keyword evidence="1" id="KW-1133">Transmembrane helix</keyword>
<keyword evidence="1" id="KW-0472">Membrane</keyword>